<dbReference type="EMBL" id="JAGGKO010000005">
    <property type="protein sequence ID" value="MBP1955641.1"/>
    <property type="molecule type" value="Genomic_DNA"/>
</dbReference>
<dbReference type="OrthoDB" id="248255at2157"/>
<dbReference type="RefSeq" id="WP_188873227.1">
    <property type="nucleotide sequence ID" value="NZ_BMOO01000013.1"/>
</dbReference>
<evidence type="ECO:0000313" key="3">
    <source>
        <dbReference type="Proteomes" id="UP000765891"/>
    </source>
</evidence>
<dbReference type="Proteomes" id="UP000765891">
    <property type="component" value="Unassembled WGS sequence"/>
</dbReference>
<gene>
    <name evidence="2" type="ORF">J2752_002570</name>
</gene>
<evidence type="ECO:0000256" key="1">
    <source>
        <dbReference type="SAM" id="Phobius"/>
    </source>
</evidence>
<keyword evidence="1" id="KW-1133">Transmembrane helix</keyword>
<comment type="caution">
    <text evidence="2">The sequence shown here is derived from an EMBL/GenBank/DDBJ whole genome shotgun (WGS) entry which is preliminary data.</text>
</comment>
<reference evidence="2" key="1">
    <citation type="submission" date="2021-03" db="EMBL/GenBank/DDBJ databases">
        <title>Genomic Encyclopedia of Type Strains, Phase IV (KMG-IV): sequencing the most valuable type-strain genomes for metagenomic binning, comparative biology and taxonomic classification.</title>
        <authorList>
            <person name="Goeker M."/>
        </authorList>
    </citation>
    <scope>NUCLEOTIDE SEQUENCE</scope>
    <source>
        <strain evidence="2">DSM 22443</strain>
    </source>
</reference>
<feature type="transmembrane region" description="Helical" evidence="1">
    <location>
        <begin position="12"/>
        <end position="32"/>
    </location>
</feature>
<name>A0A8T4GSL2_9EURY</name>
<dbReference type="AlphaFoldDB" id="A0A8T4GSL2"/>
<feature type="transmembrane region" description="Helical" evidence="1">
    <location>
        <begin position="44"/>
        <end position="69"/>
    </location>
</feature>
<sequence length="86" mass="9433">MQNSKRNSTVGVEISGKLAVFIGLFGAAWIYFDGRNQNIETADMWAVGFFIGMFIPPIIGAVVVSVLYLQKRKGGGGNASFVRQYR</sequence>
<organism evidence="2 3">
    <name type="scientific">Halarchaeum rubridurum</name>
    <dbReference type="NCBI Taxonomy" id="489911"/>
    <lineage>
        <taxon>Archaea</taxon>
        <taxon>Methanobacteriati</taxon>
        <taxon>Methanobacteriota</taxon>
        <taxon>Stenosarchaea group</taxon>
        <taxon>Halobacteria</taxon>
        <taxon>Halobacteriales</taxon>
        <taxon>Halobacteriaceae</taxon>
    </lineage>
</organism>
<keyword evidence="1" id="KW-0812">Transmembrane</keyword>
<evidence type="ECO:0000313" key="2">
    <source>
        <dbReference type="EMBL" id="MBP1955641.1"/>
    </source>
</evidence>
<protein>
    <submittedName>
        <fullName evidence="2">Uncharacterized protein</fullName>
    </submittedName>
</protein>
<accession>A0A8T4GSL2</accession>
<proteinExistence type="predicted"/>
<keyword evidence="1" id="KW-0472">Membrane</keyword>